<dbReference type="KEGG" id="nfi:NFIA_023640"/>
<dbReference type="OrthoDB" id="4481152at2759"/>
<evidence type="ECO:0000259" key="1">
    <source>
        <dbReference type="Pfam" id="PF00646"/>
    </source>
</evidence>
<protein>
    <submittedName>
        <fullName evidence="2">F-box domain protein</fullName>
    </submittedName>
</protein>
<dbReference type="Pfam" id="PF00646">
    <property type="entry name" value="F-box"/>
    <property type="match status" value="1"/>
</dbReference>
<dbReference type="InterPro" id="IPR001810">
    <property type="entry name" value="F-box_dom"/>
</dbReference>
<dbReference type="EMBL" id="DS027688">
    <property type="protein sequence ID" value="EAW23653.1"/>
    <property type="molecule type" value="Genomic_DNA"/>
</dbReference>
<evidence type="ECO:0000313" key="2">
    <source>
        <dbReference type="EMBL" id="EAW23653.1"/>
    </source>
</evidence>
<dbReference type="eggNOG" id="ENOG502RPAM">
    <property type="taxonomic scope" value="Eukaryota"/>
</dbReference>
<dbReference type="Proteomes" id="UP000006702">
    <property type="component" value="Unassembled WGS sequence"/>
</dbReference>
<dbReference type="RefSeq" id="XP_001265550.1">
    <property type="nucleotide sequence ID" value="XM_001265549.1"/>
</dbReference>
<dbReference type="OMA" id="PTVIYES"/>
<name>A1D5G0_NEOFI</name>
<reference evidence="3" key="1">
    <citation type="journal article" date="2008" name="PLoS Genet.">
        <title>Genomic islands in the pathogenic filamentous fungus Aspergillus fumigatus.</title>
        <authorList>
            <person name="Fedorova N.D."/>
            <person name="Khaldi N."/>
            <person name="Joardar V.S."/>
            <person name="Maiti R."/>
            <person name="Amedeo P."/>
            <person name="Anderson M.J."/>
            <person name="Crabtree J."/>
            <person name="Silva J.C."/>
            <person name="Badger J.H."/>
            <person name="Albarraq A."/>
            <person name="Angiuoli S."/>
            <person name="Bussey H."/>
            <person name="Bowyer P."/>
            <person name="Cotty P.J."/>
            <person name="Dyer P.S."/>
            <person name="Egan A."/>
            <person name="Galens K."/>
            <person name="Fraser-Liggett C.M."/>
            <person name="Haas B.J."/>
            <person name="Inman J.M."/>
            <person name="Kent R."/>
            <person name="Lemieux S."/>
            <person name="Malavazi I."/>
            <person name="Orvis J."/>
            <person name="Roemer T."/>
            <person name="Ronning C.M."/>
            <person name="Sundaram J.P."/>
            <person name="Sutton G."/>
            <person name="Turner G."/>
            <person name="Venter J.C."/>
            <person name="White O.R."/>
            <person name="Whitty B.R."/>
            <person name="Youngman P."/>
            <person name="Wolfe K.H."/>
            <person name="Goldman G.H."/>
            <person name="Wortman J.R."/>
            <person name="Jiang B."/>
            <person name="Denning D.W."/>
            <person name="Nierman W.C."/>
        </authorList>
    </citation>
    <scope>NUCLEOTIDE SEQUENCE [LARGE SCALE GENOMIC DNA]</scope>
    <source>
        <strain evidence="3">ATCC 1020 / DSM 3700 / CBS 544.65 / FGSC A1164 / JCM 1740 / NRRL 181 / WB 181</strain>
    </source>
</reference>
<proteinExistence type="predicted"/>
<accession>A1D5G0</accession>
<dbReference type="HOGENOM" id="CLU_037344_0_0_1"/>
<evidence type="ECO:0000313" key="3">
    <source>
        <dbReference type="Proteomes" id="UP000006702"/>
    </source>
</evidence>
<dbReference type="InterPro" id="IPR036047">
    <property type="entry name" value="F-box-like_dom_sf"/>
</dbReference>
<dbReference type="SUPFAM" id="SSF81383">
    <property type="entry name" value="F-box domain"/>
    <property type="match status" value="1"/>
</dbReference>
<keyword evidence="3" id="KW-1185">Reference proteome</keyword>
<feature type="domain" description="F-box" evidence="1">
    <location>
        <begin position="45"/>
        <end position="78"/>
    </location>
</feature>
<dbReference type="GeneID" id="4590982"/>
<sequence>MPRKRKSTVDAGQLRRSGRSKRIAVDQGCSSIGTQSSSNMDHFARMHRDVLNLILHYLSPADLTCCGCVSKGWRDTIHWWVAAFGFRVHFPHIIWDLQRGPNTAIWEAFKVQGGYLFSLLYILMQSIHNLSQTTLILCAFPHTQPVNNIAFTGRSNAHELTVSWHQLAVPGGAVVHTKEVPLKKVWKVHVVLMYLEMNQEGMLLLRLRETGKDRARSAVYAPMDGKTVWRQDHRHNDPRYGVPGELTPLLIGRSVLHCARRGSNRDTFDLVGIDFRASNPTVIYESSVVGQRNWAHNKSCRRLVLIGEQHELVVLSGNEKWVGTGTISILNGENGQVLFQFDGGPAHFHGHKIVAYPTINQFSIQTVPARIRLNDAVQPWEAHPKVVRDFIIMQTFSFAFSGSGSGTISIHRLGTDVVLSPCSIHKIAIQPFAKVAVALQSDDNTILSDRILSYPLVETNETHLIQMAEAVLKASCLPHSEPPSLRHCFILQEPGTKISLGSSLSQPGPLTPARDIRMRSLEGFVDGGHLLLEASEAQVLLQF</sequence>
<gene>
    <name evidence="2" type="ORF">NFIA_023640</name>
</gene>
<dbReference type="VEuPathDB" id="FungiDB:NFIA_023640"/>
<organism evidence="2 3">
    <name type="scientific">Neosartorya fischeri (strain ATCC 1020 / DSM 3700 / CBS 544.65 / FGSC A1164 / JCM 1740 / NRRL 181 / WB 181)</name>
    <name type="common">Aspergillus fischerianus</name>
    <dbReference type="NCBI Taxonomy" id="331117"/>
    <lineage>
        <taxon>Eukaryota</taxon>
        <taxon>Fungi</taxon>
        <taxon>Dikarya</taxon>
        <taxon>Ascomycota</taxon>
        <taxon>Pezizomycotina</taxon>
        <taxon>Eurotiomycetes</taxon>
        <taxon>Eurotiomycetidae</taxon>
        <taxon>Eurotiales</taxon>
        <taxon>Aspergillaceae</taxon>
        <taxon>Aspergillus</taxon>
        <taxon>Aspergillus subgen. Fumigati</taxon>
    </lineage>
</organism>
<dbReference type="AlphaFoldDB" id="A1D5G0"/>